<dbReference type="SUPFAM" id="SSF103473">
    <property type="entry name" value="MFS general substrate transporter"/>
    <property type="match status" value="2"/>
</dbReference>
<evidence type="ECO:0000259" key="7">
    <source>
        <dbReference type="Pfam" id="PF06813"/>
    </source>
</evidence>
<feature type="region of interest" description="Disordered" evidence="5">
    <location>
        <begin position="358"/>
        <end position="381"/>
    </location>
</feature>
<feature type="transmembrane region" description="Helical" evidence="6">
    <location>
        <begin position="96"/>
        <end position="117"/>
    </location>
</feature>
<dbReference type="GO" id="GO:0016020">
    <property type="term" value="C:membrane"/>
    <property type="evidence" value="ECO:0007669"/>
    <property type="project" value="UniProtKB-SubCell"/>
</dbReference>
<comment type="caution">
    <text evidence="8">The sequence shown here is derived from an EMBL/GenBank/DDBJ whole genome shotgun (WGS) entry which is preliminary data.</text>
</comment>
<feature type="transmembrane region" description="Helical" evidence="6">
    <location>
        <begin position="129"/>
        <end position="154"/>
    </location>
</feature>
<protein>
    <recommendedName>
        <fullName evidence="7">Nodulin-like domain-containing protein</fullName>
    </recommendedName>
</protein>
<dbReference type="EMBL" id="LJSK01000047">
    <property type="protein sequence ID" value="KPI88523.1"/>
    <property type="molecule type" value="Genomic_DNA"/>
</dbReference>
<dbReference type="OMA" id="YILVYFE"/>
<name>A0A0N1HZC2_LEPSE</name>
<feature type="transmembrane region" description="Helical" evidence="6">
    <location>
        <begin position="437"/>
        <end position="459"/>
    </location>
</feature>
<feature type="transmembrane region" description="Helical" evidence="6">
    <location>
        <begin position="398"/>
        <end position="417"/>
    </location>
</feature>
<evidence type="ECO:0000256" key="1">
    <source>
        <dbReference type="ARBA" id="ARBA00004141"/>
    </source>
</evidence>
<feature type="transmembrane region" description="Helical" evidence="6">
    <location>
        <begin position="532"/>
        <end position="552"/>
    </location>
</feature>
<dbReference type="Proteomes" id="UP000038009">
    <property type="component" value="Unassembled WGS sequence"/>
</dbReference>
<feature type="transmembrane region" description="Helical" evidence="6">
    <location>
        <begin position="191"/>
        <end position="216"/>
    </location>
</feature>
<reference evidence="8 9" key="1">
    <citation type="journal article" date="2015" name="PLoS Pathog.">
        <title>Leptomonas seymouri: Adaptations to the Dixenous Life Cycle Analyzed by Genome Sequencing, Transcriptome Profiling and Co-infection with Leishmania donovani.</title>
        <authorList>
            <person name="Kraeva N."/>
            <person name="Butenko A."/>
            <person name="Hlavacova J."/>
            <person name="Kostygov A."/>
            <person name="Myskova J."/>
            <person name="Grybchuk D."/>
            <person name="Lestinova T."/>
            <person name="Votypka J."/>
            <person name="Volf P."/>
            <person name="Opperdoes F."/>
            <person name="Flegontov P."/>
            <person name="Lukes J."/>
            <person name="Yurchenko V."/>
        </authorList>
    </citation>
    <scope>NUCLEOTIDE SEQUENCE [LARGE SCALE GENOMIC DNA]</scope>
    <source>
        <strain evidence="8 9">ATCC 30220</strain>
    </source>
</reference>
<organism evidence="8 9">
    <name type="scientific">Leptomonas seymouri</name>
    <dbReference type="NCBI Taxonomy" id="5684"/>
    <lineage>
        <taxon>Eukaryota</taxon>
        <taxon>Discoba</taxon>
        <taxon>Euglenozoa</taxon>
        <taxon>Kinetoplastea</taxon>
        <taxon>Metakinetoplastina</taxon>
        <taxon>Trypanosomatida</taxon>
        <taxon>Trypanosomatidae</taxon>
        <taxon>Leishmaniinae</taxon>
        <taxon>Leptomonas</taxon>
    </lineage>
</organism>
<keyword evidence="4 6" id="KW-0472">Membrane</keyword>
<dbReference type="Pfam" id="PF06813">
    <property type="entry name" value="Nodulin-like"/>
    <property type="match status" value="1"/>
</dbReference>
<dbReference type="Gene3D" id="1.20.1250.20">
    <property type="entry name" value="MFS general substrate transporter like domains"/>
    <property type="match status" value="2"/>
</dbReference>
<dbReference type="VEuPathDB" id="TriTrypDB:Lsey_0047_0040"/>
<feature type="transmembrane region" description="Helical" evidence="6">
    <location>
        <begin position="471"/>
        <end position="494"/>
    </location>
</feature>
<gene>
    <name evidence="8" type="ORF">ABL78_2335</name>
</gene>
<dbReference type="OrthoDB" id="410267at2759"/>
<keyword evidence="2 6" id="KW-0812">Transmembrane</keyword>
<dbReference type="AlphaFoldDB" id="A0A0N1HZC2"/>
<feature type="transmembrane region" description="Helical" evidence="6">
    <location>
        <begin position="500"/>
        <end position="520"/>
    </location>
</feature>
<evidence type="ECO:0000256" key="2">
    <source>
        <dbReference type="ARBA" id="ARBA00022692"/>
    </source>
</evidence>
<feature type="transmembrane region" description="Helical" evidence="6">
    <location>
        <begin position="581"/>
        <end position="602"/>
    </location>
</feature>
<feature type="transmembrane region" description="Helical" evidence="6">
    <location>
        <begin position="71"/>
        <end position="89"/>
    </location>
</feature>
<accession>A0A0N1HZC2</accession>
<evidence type="ECO:0000256" key="6">
    <source>
        <dbReference type="SAM" id="Phobius"/>
    </source>
</evidence>
<dbReference type="PANTHER" id="PTHR21576">
    <property type="entry name" value="UNCHARACTERIZED NODULIN-LIKE PROTEIN"/>
    <property type="match status" value="1"/>
</dbReference>
<proteinExistence type="predicted"/>
<keyword evidence="9" id="KW-1185">Reference proteome</keyword>
<dbReference type="InterPro" id="IPR036259">
    <property type="entry name" value="MFS_trans_sf"/>
</dbReference>
<evidence type="ECO:0000313" key="9">
    <source>
        <dbReference type="Proteomes" id="UP000038009"/>
    </source>
</evidence>
<feature type="transmembrane region" description="Helical" evidence="6">
    <location>
        <begin position="251"/>
        <end position="273"/>
    </location>
</feature>
<evidence type="ECO:0000256" key="4">
    <source>
        <dbReference type="ARBA" id="ARBA00023136"/>
    </source>
</evidence>
<feature type="domain" description="Nodulin-like" evidence="7">
    <location>
        <begin position="34"/>
        <end position="219"/>
    </location>
</feature>
<feature type="compositionally biased region" description="Acidic residues" evidence="5">
    <location>
        <begin position="369"/>
        <end position="380"/>
    </location>
</feature>
<comment type="subcellular location">
    <subcellularLocation>
        <location evidence="1">Membrane</location>
        <topology evidence="1">Multi-pass membrane protein</topology>
    </subcellularLocation>
</comment>
<evidence type="ECO:0000256" key="3">
    <source>
        <dbReference type="ARBA" id="ARBA00022989"/>
    </source>
</evidence>
<feature type="transmembrane region" description="Helical" evidence="6">
    <location>
        <begin position="161"/>
        <end position="179"/>
    </location>
</feature>
<sequence>MLGCFAHTFSQTDYVADRAARGLHVIDEVKRFRTLVCALFCSISVSVVFIFDIFSGELQRRYSLSDGDLSTISTVGVVFCYFVIPYGILFDYVGPLPVLIIAGVAGFVGCLGFGLIFDDKIKGNTATIAVFYALINTGSGLFDAASIVTLVELFPRNRGPVIGLAKVMTGLGSSVLSSINRGFFSNNISGFIYFIMVLRSVVAIAACFLLVLPPYFMNAWRKRGKTEKQIAVLASSKAIYAEKFVPIRRIVYGYIIVACLITFFAISAPLLAYTTVSNAGRLVIGLITVTLCMAFWVMALPIRWFGGVNEPANSAEDSVDAELTSGEVMREIECGGKPQLEMDWDVLDDDCEPLELPSPSNSRAAADASEPEEAVIEEGPQDPRYGGTIWEVLSRPDIWLVLVAFLCQGALGIIVTYNGGTIYVARTGHSRSVELGSLYAALIGVGSAVGRIAIGLFEAYVQHQDPENRKILVTIALPVAPIIAVIAGTLILVLPSNALLFPYILVYFEEGIFNGVRALIFPCIFASHHGVLYYMSFCTNVIGVICFNRFLFGVTIDAQREKMGHTVAQGCTRRVCVQTPIIVVTCTAALAVVLSTIVHIRYTRFVKRCRSRKPATVRTSTKDMPTA</sequence>
<evidence type="ECO:0000313" key="8">
    <source>
        <dbReference type="EMBL" id="KPI88523.1"/>
    </source>
</evidence>
<dbReference type="InterPro" id="IPR010658">
    <property type="entry name" value="Nodulin-like"/>
</dbReference>
<evidence type="ECO:0000256" key="5">
    <source>
        <dbReference type="SAM" id="MobiDB-lite"/>
    </source>
</evidence>
<feature type="transmembrane region" description="Helical" evidence="6">
    <location>
        <begin position="32"/>
        <end position="51"/>
    </location>
</feature>
<keyword evidence="3 6" id="KW-1133">Transmembrane helix</keyword>
<feature type="transmembrane region" description="Helical" evidence="6">
    <location>
        <begin position="279"/>
        <end position="300"/>
    </location>
</feature>
<dbReference type="PANTHER" id="PTHR21576:SF157">
    <property type="entry name" value="NODULIN-LIKE DOMAIN-CONTAINING PROTEIN"/>
    <property type="match status" value="1"/>
</dbReference>